<evidence type="ECO:0000313" key="1">
    <source>
        <dbReference type="EMBL" id="SDI05875.1"/>
    </source>
</evidence>
<organism evidence="1 2">
    <name type="scientific">Mucilaginibacter gossypii</name>
    <dbReference type="NCBI Taxonomy" id="551996"/>
    <lineage>
        <taxon>Bacteria</taxon>
        <taxon>Pseudomonadati</taxon>
        <taxon>Bacteroidota</taxon>
        <taxon>Sphingobacteriia</taxon>
        <taxon>Sphingobacteriales</taxon>
        <taxon>Sphingobacteriaceae</taxon>
        <taxon>Mucilaginibacter</taxon>
    </lineage>
</organism>
<dbReference type="AlphaFoldDB" id="A0A1G8HH03"/>
<evidence type="ECO:0000313" key="2">
    <source>
        <dbReference type="Proteomes" id="UP000199705"/>
    </source>
</evidence>
<dbReference type="RefSeq" id="WP_091173082.1">
    <property type="nucleotide sequence ID" value="NZ_FNCG01000015.1"/>
</dbReference>
<name>A0A1G8HH03_9SPHI</name>
<protein>
    <submittedName>
        <fullName evidence="1">Uncharacterized protein</fullName>
    </submittedName>
</protein>
<gene>
    <name evidence="1" type="ORF">SAMN05192573_115151</name>
</gene>
<accession>A0A1G8HH03</accession>
<sequence length="289" mass="33452">MKPILIIGLLTLALLFSGVTNTFFKTSFTEKEILTQLDLAFKGIPSEYYPAGKKDDIKYNFFFDLEHGYFATAGNRIHLYADASRWAIVFEKNGYANRGGDAEIELDYIGNCINYPIDKYPERNYITNASRIILIIGEEYERIQNKSGSEMEQFELVDPNANYVIVRGHKVKIEHIEKKYTHFGIKPRAFDNPKRLINFEGLVRYFSETHPLIMNATEYDIKAHLPSDLPEISIIDKFHFESVYQKHILPSNQETYQLIAKVLVTGNPGFWKPKNKPNNHWSNWESGNL</sequence>
<dbReference type="EMBL" id="FNCG01000015">
    <property type="protein sequence ID" value="SDI05875.1"/>
    <property type="molecule type" value="Genomic_DNA"/>
</dbReference>
<dbReference type="Proteomes" id="UP000199705">
    <property type="component" value="Unassembled WGS sequence"/>
</dbReference>
<proteinExistence type="predicted"/>
<keyword evidence="2" id="KW-1185">Reference proteome</keyword>
<dbReference type="Pfam" id="PF22535">
    <property type="entry name" value="DUF7003"/>
    <property type="match status" value="1"/>
</dbReference>
<dbReference type="InterPro" id="IPR054272">
    <property type="entry name" value="DUF7003"/>
</dbReference>
<reference evidence="2" key="1">
    <citation type="submission" date="2016-10" db="EMBL/GenBank/DDBJ databases">
        <authorList>
            <person name="Varghese N."/>
            <person name="Submissions S."/>
        </authorList>
    </citation>
    <scope>NUCLEOTIDE SEQUENCE [LARGE SCALE GENOMIC DNA]</scope>
    <source>
        <strain evidence="2">Gh-67</strain>
    </source>
</reference>